<evidence type="ECO:0000256" key="6">
    <source>
        <dbReference type="SAM" id="Phobius"/>
    </source>
</evidence>
<feature type="compositionally biased region" description="Low complexity" evidence="5">
    <location>
        <begin position="544"/>
        <end position="560"/>
    </location>
</feature>
<dbReference type="InterPro" id="IPR037185">
    <property type="entry name" value="EmrE-like"/>
</dbReference>
<feature type="compositionally biased region" description="Polar residues" evidence="5">
    <location>
        <begin position="81"/>
        <end position="96"/>
    </location>
</feature>
<evidence type="ECO:0000256" key="3">
    <source>
        <dbReference type="ARBA" id="ARBA00022989"/>
    </source>
</evidence>
<feature type="transmembrane region" description="Helical" evidence="6">
    <location>
        <begin position="278"/>
        <end position="296"/>
    </location>
</feature>
<keyword evidence="2 6" id="KW-0812">Transmembrane</keyword>
<feature type="transmembrane region" description="Helical" evidence="6">
    <location>
        <begin position="341"/>
        <end position="361"/>
    </location>
</feature>
<name>A0A8H5GFU3_9AGAR</name>
<dbReference type="AlphaFoldDB" id="A0A8H5GFU3"/>
<dbReference type="InterPro" id="IPR008521">
    <property type="entry name" value="Mg_trans_NIPA"/>
</dbReference>
<feature type="transmembrane region" description="Helical" evidence="6">
    <location>
        <begin position="185"/>
        <end position="206"/>
    </location>
</feature>
<dbReference type="EMBL" id="JAACJO010000001">
    <property type="protein sequence ID" value="KAF5364004.1"/>
    <property type="molecule type" value="Genomic_DNA"/>
</dbReference>
<keyword evidence="8" id="KW-1185">Reference proteome</keyword>
<evidence type="ECO:0008006" key="9">
    <source>
        <dbReference type="Google" id="ProtNLM"/>
    </source>
</evidence>
<sequence length="582" mass="63627">MDDLPRLTTQTLIGITVAISGNILISLALNLQKLAHKRLDPQINGRANGNGQMKPLLSPRRHSSDRPSLNEQDEDEDTVTEHTSPPQQYSPASESQPLLPVVDHSRNYSILDRDDSPEHEPHKSGFFRRIFHSKKRSNKKKQAAVLPVDVLAEDAALHGSESSRRQGSDDEEDQTSETEYLKSKLWWTGFFLMNVGELGNFISYAFAPASVVAPLGTFALIANCVFAPLMLGEHFRKRDFLGICVAIVGAVTVVLSSNASDTRLNPRQLIGAITQTPFLVYVGIYIGGAIILAGLSQGRLGRTYVFIDVGLCALFGGFTVLSTKALSTLITLEWYEIFAEWITYPLILTLLGTGIGQIRYLNRALMRFDGKAVIPIQFVFFTLSAIIGSAILYGDFRKASFHAIITFLYGCAATFAGVFILANGVTSDREEHVSHVVEPSQAIENGTRLGMGTIGKRQRATLVLPSGMEPTRFDTPPLRRKRSGVGVVGISPAQQLLLVHTPTRESPPIPREWEAGYEDGDRDIVSTPSSYGRNRSLHGLGNDGTWSGTGSPRSRTRTSSVPDRLRTPQHSGNTSLGNLSGT</sequence>
<dbReference type="PANTHER" id="PTHR12570">
    <property type="match status" value="1"/>
</dbReference>
<feature type="region of interest" description="Disordered" evidence="5">
    <location>
        <begin position="42"/>
        <end position="131"/>
    </location>
</feature>
<protein>
    <recommendedName>
        <fullName evidence="9">DUF803-domain-containing protein</fullName>
    </recommendedName>
</protein>
<feature type="transmembrane region" description="Helical" evidence="6">
    <location>
        <begin position="303"/>
        <end position="321"/>
    </location>
</feature>
<feature type="compositionally biased region" description="Basic and acidic residues" evidence="5">
    <location>
        <begin position="103"/>
        <end position="123"/>
    </location>
</feature>
<dbReference type="SUPFAM" id="SSF103481">
    <property type="entry name" value="Multidrug resistance efflux transporter EmrE"/>
    <property type="match status" value="1"/>
</dbReference>
<feature type="transmembrane region" description="Helical" evidence="6">
    <location>
        <begin position="12"/>
        <end position="31"/>
    </location>
</feature>
<evidence type="ECO:0000256" key="2">
    <source>
        <dbReference type="ARBA" id="ARBA00022692"/>
    </source>
</evidence>
<feature type="transmembrane region" description="Helical" evidence="6">
    <location>
        <begin position="212"/>
        <end position="231"/>
    </location>
</feature>
<feature type="transmembrane region" description="Helical" evidence="6">
    <location>
        <begin position="373"/>
        <end position="393"/>
    </location>
</feature>
<evidence type="ECO:0000313" key="7">
    <source>
        <dbReference type="EMBL" id="KAF5364004.1"/>
    </source>
</evidence>
<dbReference type="GO" id="GO:0015095">
    <property type="term" value="F:magnesium ion transmembrane transporter activity"/>
    <property type="evidence" value="ECO:0007669"/>
    <property type="project" value="InterPro"/>
</dbReference>
<proteinExistence type="predicted"/>
<evidence type="ECO:0000313" key="8">
    <source>
        <dbReference type="Proteomes" id="UP000559027"/>
    </source>
</evidence>
<dbReference type="OrthoDB" id="165382at2759"/>
<dbReference type="PANTHER" id="PTHR12570:SF65">
    <property type="entry name" value="MAGNESIUM TRANSPORTER NIPA9-RELATED"/>
    <property type="match status" value="1"/>
</dbReference>
<keyword evidence="4 6" id="KW-0472">Membrane</keyword>
<evidence type="ECO:0000256" key="5">
    <source>
        <dbReference type="SAM" id="MobiDB-lite"/>
    </source>
</evidence>
<dbReference type="Proteomes" id="UP000559027">
    <property type="component" value="Unassembled WGS sequence"/>
</dbReference>
<comment type="caution">
    <text evidence="7">The sequence shown here is derived from an EMBL/GenBank/DDBJ whole genome shotgun (WGS) entry which is preliminary data.</text>
</comment>
<evidence type="ECO:0000256" key="4">
    <source>
        <dbReference type="ARBA" id="ARBA00023136"/>
    </source>
</evidence>
<evidence type="ECO:0000256" key="1">
    <source>
        <dbReference type="ARBA" id="ARBA00004141"/>
    </source>
</evidence>
<feature type="transmembrane region" description="Helical" evidence="6">
    <location>
        <begin position="240"/>
        <end position="258"/>
    </location>
</feature>
<feature type="transmembrane region" description="Helical" evidence="6">
    <location>
        <begin position="399"/>
        <end position="422"/>
    </location>
</feature>
<reference evidence="7 8" key="1">
    <citation type="journal article" date="2020" name="ISME J.">
        <title>Uncovering the hidden diversity of litter-decomposition mechanisms in mushroom-forming fungi.</title>
        <authorList>
            <person name="Floudas D."/>
            <person name="Bentzer J."/>
            <person name="Ahren D."/>
            <person name="Johansson T."/>
            <person name="Persson P."/>
            <person name="Tunlid A."/>
        </authorList>
    </citation>
    <scope>NUCLEOTIDE SEQUENCE [LARGE SCALE GENOMIC DNA]</scope>
    <source>
        <strain evidence="7 8">CBS 146.42</strain>
    </source>
</reference>
<organism evidence="7 8">
    <name type="scientific">Leucocoprinus leucothites</name>
    <dbReference type="NCBI Taxonomy" id="201217"/>
    <lineage>
        <taxon>Eukaryota</taxon>
        <taxon>Fungi</taxon>
        <taxon>Dikarya</taxon>
        <taxon>Basidiomycota</taxon>
        <taxon>Agaricomycotina</taxon>
        <taxon>Agaricomycetes</taxon>
        <taxon>Agaricomycetidae</taxon>
        <taxon>Agaricales</taxon>
        <taxon>Agaricineae</taxon>
        <taxon>Agaricaceae</taxon>
        <taxon>Leucocoprinus</taxon>
    </lineage>
</organism>
<gene>
    <name evidence="7" type="ORF">D9756_000538</name>
</gene>
<feature type="compositionally biased region" description="Polar residues" evidence="5">
    <location>
        <begin position="568"/>
        <end position="582"/>
    </location>
</feature>
<feature type="region of interest" description="Disordered" evidence="5">
    <location>
        <begin position="503"/>
        <end position="582"/>
    </location>
</feature>
<comment type="subcellular location">
    <subcellularLocation>
        <location evidence="1">Membrane</location>
        <topology evidence="1">Multi-pass membrane protein</topology>
    </subcellularLocation>
</comment>
<accession>A0A8H5GFU3</accession>
<dbReference type="Pfam" id="PF05653">
    <property type="entry name" value="Mg_trans_NIPA"/>
    <property type="match status" value="1"/>
</dbReference>
<keyword evidence="3 6" id="KW-1133">Transmembrane helix</keyword>
<dbReference type="GO" id="GO:0016020">
    <property type="term" value="C:membrane"/>
    <property type="evidence" value="ECO:0007669"/>
    <property type="project" value="UniProtKB-SubCell"/>
</dbReference>